<dbReference type="Gene3D" id="3.40.1190.20">
    <property type="match status" value="1"/>
</dbReference>
<evidence type="ECO:0000256" key="15">
    <source>
        <dbReference type="ARBA" id="ARBA00048238"/>
    </source>
</evidence>
<protein>
    <recommendedName>
        <fullName evidence="19">Bifunctional NAD(P)H-hydrate repair enzyme</fullName>
    </recommendedName>
    <alternativeName>
        <fullName evidence="19">Nicotinamide nucleotide repair protein</fullName>
    </alternativeName>
    <domain>
        <recommendedName>
            <fullName evidence="19">ADP-dependent (S)-NAD(P)H-hydrate dehydratase</fullName>
            <ecNumber evidence="19">4.2.1.136</ecNumber>
        </recommendedName>
        <alternativeName>
            <fullName evidence="19">ADP-dependent NAD(P)HX dehydratase</fullName>
        </alternativeName>
    </domain>
    <domain>
        <recommendedName>
            <fullName evidence="19">NAD(P)H-hydrate epimerase</fullName>
            <ecNumber evidence="19">5.1.99.6</ecNumber>
        </recommendedName>
    </domain>
</protein>
<evidence type="ECO:0000256" key="9">
    <source>
        <dbReference type="ARBA" id="ARBA00022958"/>
    </source>
</evidence>
<sequence>MRTAHTVVQVRAAEAALMATVPDGTLMDRAATGLATACVDFLGGAYGVDVLIVAGSGANGGDALYAGARLARRGARVAAILLNPAKAHAGGLAALRSAGGHVVPEDEREDAVARADLVLDGIVGIGGKPGLRPEAVRVMELVQRYDVPVVAVDVPSGIDVDTGETPEPHVRAAVTVTFGTHKVGLLVDPGASAAGVVHLVDIGLGPYLPDPVVESLQASDVAALLPVPDRTSHKYTRGVLGVVAGSDQYTGAAVLAVSGALGGPLGMVRYVGPDEPARLVRARWPEVVAGEGRVQAWVVGSGLGEAPERAEDVARALAGDVPVLVDADGLRHVLGRCEGEVLLTPHEGELARMLEVERTDVTARRLHYAREAADRWNATVLLKGATTVVAPPSGPVRVNSVGTPWVATAGSGDVLSGICGALLAGGLSPLDAGSMGCFLHETAGVLASRGGPIVAEDIAAALPDAYRFVREAGDAESA</sequence>
<comment type="function">
    <text evidence="18">Catalyzes the epimerization of the S- and R-forms of NAD(P)HX, a damaged form of NAD(P)H that is a result of enzymatic or heat-dependent hydration. This is a prerequisite for the S-specific NAD(P)H-hydrate dehydratase to allow the repair of both epimers of NAD(P)HX.</text>
</comment>
<comment type="catalytic activity">
    <reaction evidence="15 17 19">
        <text>(6S)-NADHX + ADP = AMP + phosphate + NADH + H(+)</text>
        <dbReference type="Rhea" id="RHEA:32223"/>
        <dbReference type="ChEBI" id="CHEBI:15378"/>
        <dbReference type="ChEBI" id="CHEBI:43474"/>
        <dbReference type="ChEBI" id="CHEBI:57945"/>
        <dbReference type="ChEBI" id="CHEBI:64074"/>
        <dbReference type="ChEBI" id="CHEBI:456215"/>
        <dbReference type="ChEBI" id="CHEBI:456216"/>
        <dbReference type="EC" id="4.2.1.136"/>
    </reaction>
</comment>
<keyword evidence="5 18" id="KW-0479">Metal-binding</keyword>
<feature type="binding site" evidence="17">
    <location>
        <position position="346"/>
    </location>
    <ligand>
        <name>(6S)-NADPHX</name>
        <dbReference type="ChEBI" id="CHEBI:64076"/>
    </ligand>
</feature>
<keyword evidence="8 17" id="KW-0521">NADP</keyword>
<feature type="domain" description="YjeF C-terminal" evidence="20">
    <location>
        <begin position="217"/>
        <end position="469"/>
    </location>
</feature>
<keyword evidence="11 18" id="KW-0413">Isomerase</keyword>
<dbReference type="Pfam" id="PF01256">
    <property type="entry name" value="Carb_kinase"/>
    <property type="match status" value="1"/>
</dbReference>
<evidence type="ECO:0000256" key="10">
    <source>
        <dbReference type="ARBA" id="ARBA00023027"/>
    </source>
</evidence>
<feature type="binding site" evidence="18">
    <location>
        <begin position="124"/>
        <end position="130"/>
    </location>
    <ligand>
        <name>(6S)-NADPHX</name>
        <dbReference type="ChEBI" id="CHEBI:64076"/>
    </ligand>
</feature>
<dbReference type="Gene3D" id="3.40.50.10260">
    <property type="entry name" value="YjeF N-terminal domain"/>
    <property type="match status" value="1"/>
</dbReference>
<comment type="caution">
    <text evidence="22">The sequence shown here is derived from an EMBL/GenBank/DDBJ whole genome shotgun (WGS) entry which is preliminary data.</text>
</comment>
<evidence type="ECO:0000256" key="4">
    <source>
        <dbReference type="ARBA" id="ARBA00009524"/>
    </source>
</evidence>
<keyword evidence="9 18" id="KW-0630">Potassium</keyword>
<feature type="binding site" evidence="17">
    <location>
        <position position="412"/>
    </location>
    <ligand>
        <name>AMP</name>
        <dbReference type="ChEBI" id="CHEBI:456215"/>
    </ligand>
</feature>
<keyword evidence="12 17" id="KW-0456">Lyase</keyword>
<dbReference type="EC" id="4.2.1.136" evidence="19"/>
<dbReference type="InterPro" id="IPR029056">
    <property type="entry name" value="Ribokinase-like"/>
</dbReference>
<evidence type="ECO:0000256" key="3">
    <source>
        <dbReference type="ARBA" id="ARBA00006001"/>
    </source>
</evidence>
<comment type="catalytic activity">
    <reaction evidence="1 18 19">
        <text>(6R)-NADHX = (6S)-NADHX</text>
        <dbReference type="Rhea" id="RHEA:32215"/>
        <dbReference type="ChEBI" id="CHEBI:64074"/>
        <dbReference type="ChEBI" id="CHEBI:64075"/>
        <dbReference type="EC" id="5.1.99.6"/>
    </reaction>
</comment>
<keyword evidence="7 17" id="KW-0067">ATP-binding</keyword>
<dbReference type="PANTHER" id="PTHR12592">
    <property type="entry name" value="ATP-DEPENDENT (S)-NAD(P)H-HYDRATE DEHYDRATASE FAMILY MEMBER"/>
    <property type="match status" value="1"/>
</dbReference>
<dbReference type="Pfam" id="PF03853">
    <property type="entry name" value="YjeF_N"/>
    <property type="match status" value="1"/>
</dbReference>
<dbReference type="InterPro" id="IPR030677">
    <property type="entry name" value="Nnr"/>
</dbReference>
<evidence type="ECO:0000256" key="5">
    <source>
        <dbReference type="ARBA" id="ARBA00022723"/>
    </source>
</evidence>
<comment type="function">
    <text evidence="17">Catalyzes the dehydration of the S-form of NAD(P)HX at the expense of ADP, which is converted to AMP. Together with NAD(P)HX epimerase, which catalyzes the epimerization of the S- and R-forms, the enzyme allows the repair of both epimers of NAD(P)HX, a damaged form of NAD(P)H that is a result of enzymatic or heat-dependent hydration.</text>
</comment>
<dbReference type="PROSITE" id="PS51385">
    <property type="entry name" value="YJEF_N"/>
    <property type="match status" value="1"/>
</dbReference>
<feature type="binding site" evidence="17">
    <location>
        <position position="252"/>
    </location>
    <ligand>
        <name>(6S)-NADPHX</name>
        <dbReference type="ChEBI" id="CHEBI:64076"/>
    </ligand>
</feature>
<evidence type="ECO:0000256" key="18">
    <source>
        <dbReference type="HAMAP-Rule" id="MF_01966"/>
    </source>
</evidence>
<keyword evidence="13" id="KW-0511">Multifunctional enzyme</keyword>
<evidence type="ECO:0000256" key="8">
    <source>
        <dbReference type="ARBA" id="ARBA00022857"/>
    </source>
</evidence>
<keyword evidence="23" id="KW-1185">Reference proteome</keyword>
<dbReference type="AlphaFoldDB" id="A0A852ZI54"/>
<feature type="binding site" evidence="18">
    <location>
        <position position="120"/>
    </location>
    <ligand>
        <name>K(+)</name>
        <dbReference type="ChEBI" id="CHEBI:29103"/>
    </ligand>
</feature>
<name>A0A852ZI54_9ACTN</name>
<evidence type="ECO:0000256" key="6">
    <source>
        <dbReference type="ARBA" id="ARBA00022741"/>
    </source>
</evidence>
<evidence type="ECO:0000256" key="14">
    <source>
        <dbReference type="ARBA" id="ARBA00025153"/>
    </source>
</evidence>
<feature type="binding site" evidence="17">
    <location>
        <position position="302"/>
    </location>
    <ligand>
        <name>(6S)-NADPHX</name>
        <dbReference type="ChEBI" id="CHEBI:64076"/>
    </ligand>
</feature>
<dbReference type="InterPro" id="IPR000631">
    <property type="entry name" value="CARKD"/>
</dbReference>
<comment type="function">
    <text evidence="14 19">Bifunctional enzyme that catalyzes the epimerization of the S- and R-forms of NAD(P)HX and the dehydration of the S-form of NAD(P)HX at the expense of ADP, which is converted to AMP. This allows the repair of both epimers of NAD(P)HX, a damaged form of NAD(P)H that is a result of enzymatic or heat-dependent hydration.</text>
</comment>
<evidence type="ECO:0000313" key="23">
    <source>
        <dbReference type="Proteomes" id="UP000579605"/>
    </source>
</evidence>
<feature type="binding site" evidence="18">
    <location>
        <begin position="58"/>
        <end position="62"/>
    </location>
    <ligand>
        <name>(6S)-NADPHX</name>
        <dbReference type="ChEBI" id="CHEBI:64076"/>
    </ligand>
</feature>
<dbReference type="PIRSF" id="PIRSF017184">
    <property type="entry name" value="Nnr"/>
    <property type="match status" value="1"/>
</dbReference>
<dbReference type="EMBL" id="JACBZH010000001">
    <property type="protein sequence ID" value="NYH91815.1"/>
    <property type="molecule type" value="Genomic_DNA"/>
</dbReference>
<proteinExistence type="inferred from homology"/>
<dbReference type="GO" id="GO:0052856">
    <property type="term" value="F:NAD(P)HX epimerase activity"/>
    <property type="evidence" value="ECO:0007669"/>
    <property type="project" value="UniProtKB-UniRule"/>
</dbReference>
<evidence type="ECO:0000256" key="17">
    <source>
        <dbReference type="HAMAP-Rule" id="MF_01965"/>
    </source>
</evidence>
<comment type="similarity">
    <text evidence="4 19">In the C-terminal section; belongs to the NnrD/CARKD family.</text>
</comment>
<organism evidence="22 23">
    <name type="scientific">Actinopolymorpha rutila</name>
    <dbReference type="NCBI Taxonomy" id="446787"/>
    <lineage>
        <taxon>Bacteria</taxon>
        <taxon>Bacillati</taxon>
        <taxon>Actinomycetota</taxon>
        <taxon>Actinomycetes</taxon>
        <taxon>Propionibacteriales</taxon>
        <taxon>Actinopolymorphaceae</taxon>
        <taxon>Actinopolymorpha</taxon>
    </lineage>
</organism>
<comment type="similarity">
    <text evidence="17">Belongs to the NnrD/CARKD family.</text>
</comment>
<evidence type="ECO:0000259" key="21">
    <source>
        <dbReference type="PROSITE" id="PS51385"/>
    </source>
</evidence>
<dbReference type="NCBIfam" id="TIGR00197">
    <property type="entry name" value="yjeF_nterm"/>
    <property type="match status" value="1"/>
</dbReference>
<evidence type="ECO:0000259" key="20">
    <source>
        <dbReference type="PROSITE" id="PS51383"/>
    </source>
</evidence>
<dbReference type="GO" id="GO:0005524">
    <property type="term" value="F:ATP binding"/>
    <property type="evidence" value="ECO:0007669"/>
    <property type="project" value="UniProtKB-UniRule"/>
</dbReference>
<keyword evidence="22" id="KW-0808">Transferase</keyword>
<reference evidence="22 23" key="1">
    <citation type="submission" date="2020-07" db="EMBL/GenBank/DDBJ databases">
        <title>Sequencing the genomes of 1000 actinobacteria strains.</title>
        <authorList>
            <person name="Klenk H.-P."/>
        </authorList>
    </citation>
    <scope>NUCLEOTIDE SEQUENCE [LARGE SCALE GENOMIC DNA]</scope>
    <source>
        <strain evidence="22 23">DSM 18448</strain>
    </source>
</reference>
<feature type="binding site" evidence="18">
    <location>
        <position position="59"/>
    </location>
    <ligand>
        <name>K(+)</name>
        <dbReference type="ChEBI" id="CHEBI:29103"/>
    </ligand>
</feature>
<evidence type="ECO:0000256" key="7">
    <source>
        <dbReference type="ARBA" id="ARBA00022840"/>
    </source>
</evidence>
<feature type="binding site" evidence="17">
    <location>
        <begin position="383"/>
        <end position="387"/>
    </location>
    <ligand>
        <name>AMP</name>
        <dbReference type="ChEBI" id="CHEBI:456215"/>
    </ligand>
</feature>
<evidence type="ECO:0000256" key="19">
    <source>
        <dbReference type="PIRNR" id="PIRNR017184"/>
    </source>
</evidence>
<evidence type="ECO:0000256" key="13">
    <source>
        <dbReference type="ARBA" id="ARBA00023268"/>
    </source>
</evidence>
<keyword evidence="6 17" id="KW-0547">Nucleotide-binding</keyword>
<gene>
    <name evidence="18" type="primary">nnrE</name>
    <name evidence="17" type="synonym">nnrD</name>
    <name evidence="22" type="ORF">F4554_004453</name>
</gene>
<dbReference type="Proteomes" id="UP000579605">
    <property type="component" value="Unassembled WGS sequence"/>
</dbReference>
<dbReference type="GO" id="GO:0110051">
    <property type="term" value="P:metabolite repair"/>
    <property type="evidence" value="ECO:0007669"/>
    <property type="project" value="TreeGrafter"/>
</dbReference>
<feature type="binding site" evidence="18">
    <location>
        <position position="156"/>
    </location>
    <ligand>
        <name>K(+)</name>
        <dbReference type="ChEBI" id="CHEBI:29103"/>
    </ligand>
</feature>
<dbReference type="NCBIfam" id="TIGR00196">
    <property type="entry name" value="yjeF_cterm"/>
    <property type="match status" value="1"/>
</dbReference>
<comment type="catalytic activity">
    <reaction evidence="2 18 19">
        <text>(6R)-NADPHX = (6S)-NADPHX</text>
        <dbReference type="Rhea" id="RHEA:32227"/>
        <dbReference type="ChEBI" id="CHEBI:64076"/>
        <dbReference type="ChEBI" id="CHEBI:64077"/>
        <dbReference type="EC" id="5.1.99.6"/>
    </reaction>
</comment>
<feature type="domain" description="YjeF N-terminal" evidence="21">
    <location>
        <begin position="10"/>
        <end position="210"/>
    </location>
</feature>
<evidence type="ECO:0000256" key="1">
    <source>
        <dbReference type="ARBA" id="ARBA00000013"/>
    </source>
</evidence>
<comment type="cofactor">
    <cofactor evidence="18 19">
        <name>K(+)</name>
        <dbReference type="ChEBI" id="CHEBI:29103"/>
    </cofactor>
    <text evidence="18 19">Binds 1 potassium ion per subunit.</text>
</comment>
<keyword evidence="10 17" id="KW-0520">NAD</keyword>
<dbReference type="PROSITE" id="PS51383">
    <property type="entry name" value="YJEF_C_3"/>
    <property type="match status" value="1"/>
</dbReference>
<evidence type="ECO:0000313" key="22">
    <source>
        <dbReference type="EMBL" id="NYH91815.1"/>
    </source>
</evidence>
<dbReference type="SUPFAM" id="SSF64153">
    <property type="entry name" value="YjeF N-terminal domain-like"/>
    <property type="match status" value="1"/>
</dbReference>
<dbReference type="PANTHER" id="PTHR12592:SF0">
    <property type="entry name" value="ATP-DEPENDENT (S)-NAD(P)H-HYDRATE DEHYDRATASE"/>
    <property type="match status" value="1"/>
</dbReference>
<dbReference type="HAMAP" id="MF_01966">
    <property type="entry name" value="NADHX_epimerase"/>
    <property type="match status" value="1"/>
</dbReference>
<dbReference type="GO" id="GO:0046496">
    <property type="term" value="P:nicotinamide nucleotide metabolic process"/>
    <property type="evidence" value="ECO:0007669"/>
    <property type="project" value="UniProtKB-UniRule"/>
</dbReference>
<dbReference type="GO" id="GO:0016301">
    <property type="term" value="F:kinase activity"/>
    <property type="evidence" value="ECO:0007669"/>
    <property type="project" value="UniProtKB-KW"/>
</dbReference>
<dbReference type="EC" id="5.1.99.6" evidence="19"/>
<feature type="binding site" evidence="17">
    <location>
        <position position="413"/>
    </location>
    <ligand>
        <name>(6S)-NADPHX</name>
        <dbReference type="ChEBI" id="CHEBI:64076"/>
    </ligand>
</feature>
<dbReference type="RefSeq" id="WP_179789334.1">
    <property type="nucleotide sequence ID" value="NZ_BAAARR010000001.1"/>
</dbReference>
<dbReference type="CDD" id="cd01171">
    <property type="entry name" value="YXKO-related"/>
    <property type="match status" value="1"/>
</dbReference>
<dbReference type="SUPFAM" id="SSF53613">
    <property type="entry name" value="Ribokinase-like"/>
    <property type="match status" value="1"/>
</dbReference>
<dbReference type="InterPro" id="IPR036652">
    <property type="entry name" value="YjeF_N_dom_sf"/>
</dbReference>
<dbReference type="InterPro" id="IPR004443">
    <property type="entry name" value="YjeF_N_dom"/>
</dbReference>
<comment type="subunit">
    <text evidence="17">Homotetramer.</text>
</comment>
<comment type="similarity">
    <text evidence="3 19">In the N-terminal section; belongs to the NnrE/AIBP family.</text>
</comment>
<evidence type="ECO:0000256" key="11">
    <source>
        <dbReference type="ARBA" id="ARBA00023235"/>
    </source>
</evidence>
<accession>A0A852ZI54</accession>
<evidence type="ECO:0000256" key="2">
    <source>
        <dbReference type="ARBA" id="ARBA00000909"/>
    </source>
</evidence>
<evidence type="ECO:0000256" key="16">
    <source>
        <dbReference type="ARBA" id="ARBA00049209"/>
    </source>
</evidence>
<keyword evidence="22" id="KW-0418">Kinase</keyword>
<dbReference type="GO" id="GO:0052855">
    <property type="term" value="F:ADP-dependent NAD(P)H-hydrate dehydratase activity"/>
    <property type="evidence" value="ECO:0007669"/>
    <property type="project" value="UniProtKB-UniRule"/>
</dbReference>
<dbReference type="HAMAP" id="MF_01965">
    <property type="entry name" value="NADHX_dehydratase"/>
    <property type="match status" value="1"/>
</dbReference>
<comment type="caution">
    <text evidence="18">Lacks conserved residue(s) required for the propagation of feature annotation.</text>
</comment>
<comment type="cofactor">
    <cofactor evidence="17">
        <name>Mg(2+)</name>
        <dbReference type="ChEBI" id="CHEBI:18420"/>
    </cofactor>
</comment>
<evidence type="ECO:0000256" key="12">
    <source>
        <dbReference type="ARBA" id="ARBA00023239"/>
    </source>
</evidence>
<comment type="catalytic activity">
    <reaction evidence="16 17 19">
        <text>(6S)-NADPHX + ADP = AMP + phosphate + NADPH + H(+)</text>
        <dbReference type="Rhea" id="RHEA:32235"/>
        <dbReference type="ChEBI" id="CHEBI:15378"/>
        <dbReference type="ChEBI" id="CHEBI:43474"/>
        <dbReference type="ChEBI" id="CHEBI:57783"/>
        <dbReference type="ChEBI" id="CHEBI:64076"/>
        <dbReference type="ChEBI" id="CHEBI:456215"/>
        <dbReference type="ChEBI" id="CHEBI:456216"/>
        <dbReference type="EC" id="4.2.1.136"/>
    </reaction>
</comment>
<dbReference type="GO" id="GO:0046872">
    <property type="term" value="F:metal ion binding"/>
    <property type="evidence" value="ECO:0007669"/>
    <property type="project" value="UniProtKB-UniRule"/>
</dbReference>
<feature type="binding site" evidence="18">
    <location>
        <position position="153"/>
    </location>
    <ligand>
        <name>(6S)-NADPHX</name>
        <dbReference type="ChEBI" id="CHEBI:64076"/>
    </ligand>
</feature>
<comment type="similarity">
    <text evidence="18">Belongs to the NnrE/AIBP family.</text>
</comment>